<keyword evidence="5" id="KW-1185">Reference proteome</keyword>
<gene>
    <name evidence="4" type="ORF">GCM10009839_37060</name>
</gene>
<protein>
    <submittedName>
        <fullName evidence="4">Alkaline phosphatase family protein</fullName>
    </submittedName>
</protein>
<dbReference type="Proteomes" id="UP001500751">
    <property type="component" value="Unassembled WGS sequence"/>
</dbReference>
<keyword evidence="2" id="KW-0843">Virulence</keyword>
<dbReference type="InterPro" id="IPR011044">
    <property type="entry name" value="Quino_amine_DH_bsu"/>
</dbReference>
<dbReference type="InterPro" id="IPR007312">
    <property type="entry name" value="Phosphoesterase"/>
</dbReference>
<evidence type="ECO:0000256" key="1">
    <source>
        <dbReference type="ARBA" id="ARBA00022801"/>
    </source>
</evidence>
<reference evidence="4 5" key="1">
    <citation type="journal article" date="2019" name="Int. J. Syst. Evol. Microbiol.">
        <title>The Global Catalogue of Microorganisms (GCM) 10K type strain sequencing project: providing services to taxonomists for standard genome sequencing and annotation.</title>
        <authorList>
            <consortium name="The Broad Institute Genomics Platform"/>
            <consortium name="The Broad Institute Genome Sequencing Center for Infectious Disease"/>
            <person name="Wu L."/>
            <person name="Ma J."/>
        </authorList>
    </citation>
    <scope>NUCLEOTIDE SEQUENCE [LARGE SCALE GENOMIC DNA]</scope>
    <source>
        <strain evidence="4 5">JCM 16014</strain>
    </source>
</reference>
<feature type="region of interest" description="Disordered" evidence="3">
    <location>
        <begin position="910"/>
        <end position="932"/>
    </location>
</feature>
<dbReference type="SUPFAM" id="SSF53649">
    <property type="entry name" value="Alkaline phosphatase-like"/>
    <property type="match status" value="1"/>
</dbReference>
<evidence type="ECO:0000313" key="4">
    <source>
        <dbReference type="EMBL" id="GAA2033296.1"/>
    </source>
</evidence>
<dbReference type="NCBIfam" id="TIGR02276">
    <property type="entry name" value="beta_rpt_yvtn"/>
    <property type="match status" value="1"/>
</dbReference>
<dbReference type="InterPro" id="IPR015943">
    <property type="entry name" value="WD40/YVTN_repeat-like_dom_sf"/>
</dbReference>
<dbReference type="InterPro" id="IPR051200">
    <property type="entry name" value="Host-pathogen_enzymatic-act"/>
</dbReference>
<keyword evidence="1" id="KW-0378">Hydrolase</keyword>
<dbReference type="PANTHER" id="PTHR47197">
    <property type="entry name" value="PROTEIN NIRF"/>
    <property type="match status" value="1"/>
</dbReference>
<dbReference type="Gene3D" id="2.130.10.10">
    <property type="entry name" value="YVTN repeat-like/Quinoprotein amine dehydrogenase"/>
    <property type="match status" value="2"/>
</dbReference>
<dbReference type="InterPro" id="IPR011964">
    <property type="entry name" value="YVTN_b-propeller_repeat"/>
</dbReference>
<organism evidence="4 5">
    <name type="scientific">Catenulispora yoronensis</name>
    <dbReference type="NCBI Taxonomy" id="450799"/>
    <lineage>
        <taxon>Bacteria</taxon>
        <taxon>Bacillati</taxon>
        <taxon>Actinomycetota</taxon>
        <taxon>Actinomycetes</taxon>
        <taxon>Catenulisporales</taxon>
        <taxon>Catenulisporaceae</taxon>
        <taxon>Catenulispora</taxon>
    </lineage>
</organism>
<dbReference type="Pfam" id="PF04185">
    <property type="entry name" value="Phosphoesterase"/>
    <property type="match status" value="1"/>
</dbReference>
<accession>A0ABN2UB42</accession>
<evidence type="ECO:0000256" key="3">
    <source>
        <dbReference type="SAM" id="MobiDB-lite"/>
    </source>
</evidence>
<dbReference type="InterPro" id="IPR017850">
    <property type="entry name" value="Alkaline_phosphatase_core_sf"/>
</dbReference>
<feature type="region of interest" description="Disordered" evidence="3">
    <location>
        <begin position="1"/>
        <end position="21"/>
    </location>
</feature>
<evidence type="ECO:0000256" key="2">
    <source>
        <dbReference type="ARBA" id="ARBA00023026"/>
    </source>
</evidence>
<feature type="compositionally biased region" description="Basic residues" evidence="3">
    <location>
        <begin position="1"/>
        <end position="10"/>
    </location>
</feature>
<dbReference type="SUPFAM" id="SSF50969">
    <property type="entry name" value="YVTN repeat-like/Quinoprotein amine dehydrogenase"/>
    <property type="match status" value="1"/>
</dbReference>
<name>A0ABN2UB42_9ACTN</name>
<dbReference type="EMBL" id="BAAAQN010000020">
    <property type="protein sequence ID" value="GAA2033296.1"/>
    <property type="molecule type" value="Genomic_DNA"/>
</dbReference>
<proteinExistence type="predicted"/>
<dbReference type="Gene3D" id="3.40.720.10">
    <property type="entry name" value="Alkaline Phosphatase, subunit A"/>
    <property type="match status" value="1"/>
</dbReference>
<sequence length="932" mass="98016">MQVQRRRKPTGKTVDPAETATGRGRLAKAGVATVTLVFTGATIGSASTKQLGTQQVGQLTNKGQVISSDQYINPIGTRLVVNQGKIMASTVSPDGTHVAATVADGGAALVIVDLRSWQVQQVVGSGSTANLKISGNDVGQTAPTYSPDGKTLLLGRQGGLTKFSVNADGTLANPVDIKIAATAAGQLALTGSIVFTADGATAYVAVNGQNTVAAIDVASGTIKQSWNTGNAPRGLVLVGSKLYVSNEGGRVATAADQTLNSYGTQVPADPATGAATSGTVSVINTADAAAAVGSITVGLHPTAVYASGGTLFVTNTASNTVSVIDTAKDKVVQTIETQPWPQATVGYEPDAVTLTKDGRLLVTLGRANAVAVYRFSSAKEPARYIGLLPTDYFPTEITTVGNQVLVSNTRGIDALRPVVAAGHGTHDTTSSLQKFTLPDDRAIKNYTDKVFQYNGWTDNSVTYAKGKGNKTPVPVPARIGDPSTIKHVFLIVKENRTYDQVFGDDARGNGDPTLTQYGQAVTPNQHALAQQFGLYDNTYDTGTNSAEGHNWLMQADNPEYTESSAGEYQRSYDTEDDALGHQASGTLWSGAQAAGKTVRDFGEFQQFLTKPADATWQNLYCDAKTMAATGSATQYPLVSSSPIPSLNNVSVPGFPKFDTSVPDIYRAQIWQQDFLKNGPANLNMFWLSSDHTGGPANGPAQVADNDLAVGQIVDTITHSQYWKDSAIFVVEDDSQAGLDHVDGHRAPIQIISPYAQHGVVDSRYYSQITMVRTIEQILGVHPMNQMDAAATPMTTAFTDKPDYTPFTALPNQTSLTGGLKTPPSCGVDTPAPAPAAAAAAAPATAKAAAVGNAATTTIPAGEQQVASQWQTWLSQQHTTGGTARPDFANPQQMNHYSWYEASGWTKPYPGEDKIYAPDQVPGAFIPSNDSDD</sequence>
<dbReference type="PANTHER" id="PTHR47197:SF3">
    <property type="entry name" value="DIHYDRO-HEME D1 DEHYDROGENASE"/>
    <property type="match status" value="1"/>
</dbReference>
<dbReference type="RefSeq" id="WP_344666874.1">
    <property type="nucleotide sequence ID" value="NZ_BAAAQN010000020.1"/>
</dbReference>
<comment type="caution">
    <text evidence="4">The sequence shown here is derived from an EMBL/GenBank/DDBJ whole genome shotgun (WGS) entry which is preliminary data.</text>
</comment>
<evidence type="ECO:0000313" key="5">
    <source>
        <dbReference type="Proteomes" id="UP001500751"/>
    </source>
</evidence>